<keyword evidence="3 5" id="KW-0012">Acyltransferase</keyword>
<dbReference type="EMBL" id="CP145132">
    <property type="protein sequence ID" value="WWC55251.1"/>
    <property type="molecule type" value="Genomic_DNA"/>
</dbReference>
<dbReference type="Gene3D" id="3.40.718.10">
    <property type="entry name" value="Isopropylmalate Dehydrogenase"/>
    <property type="match status" value="1"/>
</dbReference>
<dbReference type="RefSeq" id="WP_070558455.1">
    <property type="nucleotide sequence ID" value="NZ_CAJHLG010000004.1"/>
</dbReference>
<dbReference type="Pfam" id="PF01515">
    <property type="entry name" value="PTA_PTB"/>
    <property type="match status" value="1"/>
</dbReference>
<organism evidence="5 8">
    <name type="scientific">Aerococcus mictus</name>
    <dbReference type="NCBI Taxonomy" id="2976810"/>
    <lineage>
        <taxon>Bacteria</taxon>
        <taxon>Bacillati</taxon>
        <taxon>Bacillota</taxon>
        <taxon>Bacilli</taxon>
        <taxon>Lactobacillales</taxon>
        <taxon>Aerococcaceae</taxon>
        <taxon>Aerococcus</taxon>
    </lineage>
</organism>
<dbReference type="EMBL" id="JAOTMY010000001">
    <property type="protein sequence ID" value="MCY3086994.1"/>
    <property type="molecule type" value="Genomic_DNA"/>
</dbReference>
<evidence type="ECO:0000256" key="2">
    <source>
        <dbReference type="ARBA" id="ARBA00022679"/>
    </source>
</evidence>
<evidence type="ECO:0000313" key="7">
    <source>
        <dbReference type="Proteomes" id="UP000250354"/>
    </source>
</evidence>
<dbReference type="SUPFAM" id="SSF53659">
    <property type="entry name" value="Isocitrate/Isopropylmalate dehydrogenase-like"/>
    <property type="match status" value="1"/>
</dbReference>
<reference evidence="6" key="3">
    <citation type="submission" date="2024-02" db="EMBL/GenBank/DDBJ databases">
        <authorList>
            <person name="Choi B."/>
        </authorList>
    </citation>
    <scope>NUCLEOTIDE SEQUENCE</scope>
    <source>
        <strain evidence="6">UMB1016</strain>
    </source>
</reference>
<dbReference type="Proteomes" id="UP001069047">
    <property type="component" value="Unassembled WGS sequence"/>
</dbReference>
<evidence type="ECO:0000313" key="8">
    <source>
        <dbReference type="Proteomes" id="UP001069047"/>
    </source>
</evidence>
<reference evidence="6 7" key="1">
    <citation type="journal article" date="2020" name="J. Bacteriol.">
        <title>Aerococcus urinae Isolated from Women with Lower Urinary Tract Symptoms: In Vitro Aggregation and Genome Analysis.</title>
        <authorList>
            <person name="Hilt E.E."/>
            <person name="Putonti C."/>
            <person name="Thomas-White K."/>
            <person name="Lewis A.L."/>
            <person name="Visick K.L."/>
            <person name="Gilbert N.M."/>
            <person name="Wolfe A.J."/>
        </authorList>
    </citation>
    <scope>NUCLEOTIDE SEQUENCE [LARGE SCALE GENOMIC DNA]</scope>
    <source>
        <strain evidence="6 7">UMB1016</strain>
    </source>
</reference>
<proteinExistence type="inferred from homology"/>
<accession>A0A9Q4DFE3</accession>
<dbReference type="InterPro" id="IPR012147">
    <property type="entry name" value="P_Ac_Bu_trans"/>
</dbReference>
<evidence type="ECO:0000313" key="6">
    <source>
        <dbReference type="EMBL" id="WWC55251.1"/>
    </source>
</evidence>
<dbReference type="GeneID" id="86857870"/>
<dbReference type="InterPro" id="IPR002505">
    <property type="entry name" value="PTA_PTB"/>
</dbReference>
<accession>A0A1E9PQ37</accession>
<evidence type="ECO:0000256" key="1">
    <source>
        <dbReference type="ARBA" id="ARBA00005656"/>
    </source>
</evidence>
<feature type="domain" description="Phosphate acetyl/butaryl transferase" evidence="4">
    <location>
        <begin position="76"/>
        <end position="291"/>
    </location>
</feature>
<dbReference type="Proteomes" id="UP000250354">
    <property type="component" value="Chromosome"/>
</dbReference>
<comment type="similarity">
    <text evidence="1">Belongs to the phosphate acetyltransferase and butyryltransferase family.</text>
</comment>
<sequence length="296" mass="32316">MKSFEELLTIFQPKGKVKVGFVNALDQSSIETASDPRIKDYIEPVFLGDKAKIDSLVKDYQLSHYQVLDVQDDLSAAKLAVEKVHQGEIQMLCKGKLPSSHFLRPIVNKESGIVRSGLLSTVTLLDIPQYPKLLINTDGGMNLNPNFDQKKIIIRHAIEVMNDIGIQAPKIAVLGATEEVNEKIPSSKDAYDLMKVFSQDPDFKGSIAGPISLDLALSQVASQLKDYHSEVAGQADILISPDMTTGNILSKALTVLGKGRLATIVKGAQVPIVMNSRGSSSDEKVFALLLALFSWR</sequence>
<reference evidence="5" key="2">
    <citation type="submission" date="2022-09" db="EMBL/GenBank/DDBJ databases">
        <title>Aerococcus urinae taxonomy study.</title>
        <authorList>
            <person name="Christensen J."/>
            <person name="Senneby E."/>
        </authorList>
    </citation>
    <scope>NUCLEOTIDE SEQUENCE</scope>
    <source>
        <strain evidence="5">LUND-41-B12</strain>
    </source>
</reference>
<dbReference type="InterPro" id="IPR050500">
    <property type="entry name" value="Phos_Acetyltrans/Butyryltrans"/>
</dbReference>
<dbReference type="AlphaFoldDB" id="A0A1E9PQ37"/>
<keyword evidence="7" id="KW-1185">Reference proteome</keyword>
<evidence type="ECO:0000313" key="5">
    <source>
        <dbReference type="EMBL" id="MCY3086994.1"/>
    </source>
</evidence>
<evidence type="ECO:0000259" key="4">
    <source>
        <dbReference type="Pfam" id="PF01515"/>
    </source>
</evidence>
<dbReference type="PANTHER" id="PTHR43356">
    <property type="entry name" value="PHOSPHATE ACETYLTRANSFERASE"/>
    <property type="match status" value="1"/>
</dbReference>
<name>A0A1E9PQ37_9LACT</name>
<gene>
    <name evidence="6" type="ORF">DBT44_0002790</name>
    <name evidence="5" type="ORF">ODY61_02545</name>
</gene>
<dbReference type="GO" id="GO:0016746">
    <property type="term" value="F:acyltransferase activity"/>
    <property type="evidence" value="ECO:0007669"/>
    <property type="project" value="UniProtKB-KW"/>
</dbReference>
<dbReference type="PANTHER" id="PTHR43356:SF2">
    <property type="entry name" value="PHOSPHATE ACETYLTRANSFERASE"/>
    <property type="match status" value="1"/>
</dbReference>
<keyword evidence="2" id="KW-0808">Transferase</keyword>
<protein>
    <submittedName>
        <fullName evidence="5">Phosphate acyltransferase</fullName>
    </submittedName>
</protein>
<dbReference type="PIRSF" id="PIRSF000428">
    <property type="entry name" value="P_Ac_trans"/>
    <property type="match status" value="1"/>
</dbReference>
<evidence type="ECO:0000256" key="3">
    <source>
        <dbReference type="ARBA" id="ARBA00023315"/>
    </source>
</evidence>